<feature type="domain" description="Agenet" evidence="2">
    <location>
        <begin position="1779"/>
        <end position="1837"/>
    </location>
</feature>
<protein>
    <submittedName>
        <fullName evidence="3">Agenet domain protein</fullName>
    </submittedName>
</protein>
<feature type="region of interest" description="Disordered" evidence="1">
    <location>
        <begin position="220"/>
        <end position="250"/>
    </location>
</feature>
<dbReference type="InterPro" id="IPR008395">
    <property type="entry name" value="Agenet-like_dom"/>
</dbReference>
<dbReference type="PANTHER" id="PTHR48429:SF1">
    <property type="entry name" value="AGENET DOMAIN-CONTAINING PROTEIN"/>
    <property type="match status" value="1"/>
</dbReference>
<dbReference type="PANTHER" id="PTHR48429">
    <property type="entry name" value="AGENET DOMAIN-CONTAINING PROTEIN"/>
    <property type="match status" value="1"/>
</dbReference>
<name>A0AAD7L809_QUISA</name>
<feature type="region of interest" description="Disordered" evidence="1">
    <location>
        <begin position="914"/>
        <end position="976"/>
    </location>
</feature>
<accession>A0AAD7L809</accession>
<feature type="compositionally biased region" description="Basic and acidic residues" evidence="1">
    <location>
        <begin position="1989"/>
        <end position="1999"/>
    </location>
</feature>
<feature type="region of interest" description="Disordered" evidence="1">
    <location>
        <begin position="1983"/>
        <end position="2042"/>
    </location>
</feature>
<feature type="region of interest" description="Disordered" evidence="1">
    <location>
        <begin position="1237"/>
        <end position="1256"/>
    </location>
</feature>
<comment type="caution">
    <text evidence="3">The sequence shown here is derived from an EMBL/GenBank/DDBJ whole genome shotgun (WGS) entry which is preliminary data.</text>
</comment>
<feature type="domain" description="Agenet" evidence="2">
    <location>
        <begin position="1688"/>
        <end position="1762"/>
    </location>
</feature>
<dbReference type="EMBL" id="JARAOO010000010">
    <property type="protein sequence ID" value="KAJ7952516.1"/>
    <property type="molecule type" value="Genomic_DNA"/>
</dbReference>
<feature type="compositionally biased region" description="Polar residues" evidence="1">
    <location>
        <begin position="270"/>
        <end position="280"/>
    </location>
</feature>
<feature type="compositionally biased region" description="Polar residues" evidence="1">
    <location>
        <begin position="2119"/>
        <end position="2129"/>
    </location>
</feature>
<feature type="compositionally biased region" description="Basic and acidic residues" evidence="1">
    <location>
        <begin position="229"/>
        <end position="247"/>
    </location>
</feature>
<feature type="compositionally biased region" description="Polar residues" evidence="1">
    <location>
        <begin position="2139"/>
        <end position="2155"/>
    </location>
</feature>
<feature type="compositionally biased region" description="Basic and acidic residues" evidence="1">
    <location>
        <begin position="946"/>
        <end position="961"/>
    </location>
</feature>
<dbReference type="EMBL" id="JARAOO010000010">
    <property type="protein sequence ID" value="KAJ7952517.1"/>
    <property type="molecule type" value="Genomic_DNA"/>
</dbReference>
<dbReference type="Pfam" id="PF05641">
    <property type="entry name" value="Agenet"/>
    <property type="match status" value="1"/>
</dbReference>
<dbReference type="InterPro" id="IPR014002">
    <property type="entry name" value="Agenet_dom_plant"/>
</dbReference>
<feature type="region of interest" description="Disordered" evidence="1">
    <location>
        <begin position="520"/>
        <end position="549"/>
    </location>
</feature>
<feature type="region of interest" description="Disordered" evidence="1">
    <location>
        <begin position="270"/>
        <end position="304"/>
    </location>
</feature>
<gene>
    <name evidence="3" type="ORF">O6P43_024351</name>
</gene>
<feature type="compositionally biased region" description="Basic and acidic residues" evidence="1">
    <location>
        <begin position="520"/>
        <end position="529"/>
    </location>
</feature>
<feature type="compositionally biased region" description="Polar residues" evidence="1">
    <location>
        <begin position="2002"/>
        <end position="2018"/>
    </location>
</feature>
<organism evidence="3 4">
    <name type="scientific">Quillaja saponaria</name>
    <name type="common">Soap bark tree</name>
    <dbReference type="NCBI Taxonomy" id="32244"/>
    <lineage>
        <taxon>Eukaryota</taxon>
        <taxon>Viridiplantae</taxon>
        <taxon>Streptophyta</taxon>
        <taxon>Embryophyta</taxon>
        <taxon>Tracheophyta</taxon>
        <taxon>Spermatophyta</taxon>
        <taxon>Magnoliopsida</taxon>
        <taxon>eudicotyledons</taxon>
        <taxon>Gunneridae</taxon>
        <taxon>Pentapetalae</taxon>
        <taxon>rosids</taxon>
        <taxon>fabids</taxon>
        <taxon>Fabales</taxon>
        <taxon>Quillajaceae</taxon>
        <taxon>Quillaja</taxon>
    </lineage>
</organism>
<evidence type="ECO:0000313" key="4">
    <source>
        <dbReference type="Proteomes" id="UP001163823"/>
    </source>
</evidence>
<feature type="compositionally biased region" description="Basic and acidic residues" evidence="1">
    <location>
        <begin position="356"/>
        <end position="366"/>
    </location>
</feature>
<sequence length="2182" mass="235183">MDYDDNDFQSQNVHLVGEGSTKFPPVLRPYAIPKFDFDESLQGHLRFDSLVETEVFLGIESHEDNQWIDDFSRGSSGIEFSSSAAGSCLSRHQNVWSEATSSESVEMLLKSVGQEEFIPRPTIEGSDACDELICLVKQMEPNLSHDNKTVSSTESVVEFQPADKISEKNSDLNEDVERERVQIEVSQTCESEISIDGSSSKQDADAACRKINLAMLEKSLSTDGQCEDTNQREAETNKPPLDEKAIEDSSASTRQLNNLVLFMQNISSSYGMSNNQNPQDSLPAETDKPEKDSQAVSKDADLDGQVLNESAVRRDEHPQDNPLPVALNVKSMEAGNTVESGVSNVEQCTILSEGDSDSHKGEKSGDDICPSYPVEDSRSEDTIILTDRMIVDQSGPNTCELSKEVLKGDTGFEKCLVVDYTNNRLCPSVEPKMYPILQKAHGESSVIKEDILLNSGYQSDREISVTKSEAQILSAEDNNISKGGDANRDSSMGGISSLSVDCSSPKSCILGESTQVCENDKVERQDDIQRSLNDASVNDKDSTKSPDYSKTDCNVVQSLVDKDVDFPTLGNMKTELTVSKVLVDVTAVTASASDVTLENTNLTFLKTIDAPLAFGSGLTIQEEDQNDVQMTTSIVGSTALFEKEQTAIRISNEASEERIAPALVCVTEQDQSRDTAEELMCDTAGHSLQIRETCSIQNYAEVKTTVADDVTQECTEGIDGSPILCESTVKQADVAEPVVSFEKHEEVTAEENYENASSKVSGVTSKACERFLCSTPLPDSHAELHKAGSCLTTLDKVTCNPSFTIISASCQTDKTRNEGKGSANQNAEGCGFIDGQATNLCSISQDAKGNGVSKDDGSFTFDVNPSADLCKKDNVENRQSLPAATAGKTLPIVEGPPSTSYLCQTKHKVVEDTPCGTPQVSDGEIAQCVPKGTPERKRRRASVKASGKESSRKGSRAKETTPTRQPKIGEKSSIFPPSPTTIFQLMQSTEVQQYGHVDGNSTNPLSILNNSTSTVPDLNSAASIMFRQPFTDLQQVQLRAQIFVYGALIQGTAPDEAYMISAFGGPDGGRSIWEKAWRAFMERLHVQKSHSINMETPLQSHSGPRASDFVVKQSVVQGKDVSSPVGRTSSKTATPTIVNPLIPLSSPLWSIPTPSCDSIPRGSAMDYQQALTPLHPYQSSSARNFLGHSTSWISQATFHGPWIASPQNTAPDNNAHLSASPVVDTVKLTSVIGSPLPPSSGIKSANHGLPVSSGGSHSVLDGTVPALDSKNVTVSLGQHSDPKPRKRKKIPVSENIGQNVLQSRSRVESVSVPAATSHLFTSVALMPPAGSMSSPNVEKSIMHVSPLSSIDHLKTVQWDVEKRGLSEESLNKVKEARVNAEEAAALSSAAVRHSQEIWDQLDKHKNSGLVSEIEVKLASAAVAVAAAASVAKAAAAAANVASNAALQAKLMADEALASSGYDHSSQNIGIFLSDGVNNIGKATPASILKGANGANSSSSIIVAAKEAVRRRVEAASATTKRAENMDAVVKAAELAAEAVSQAGKIVAMGEPLPLKDLVESGPEGCWKVSQVSSELVAVSIDLTRGIIDIVGDGPDTARKVNKESMSDEKEMETAKNKKSPLHKESYNETSEDYIRLVDGSSGSGMVSEKDSGVPKGPKVSDFVVARESEIGPPSSIDIENGSEKLADNNIKEGSLVEVFKDGERIKAAWFTANVLNLKDDTAFVCYTELQSDDGSGQLKEWVSLQGEGDKPPKIRIARPVIDLCYEGTRKRRRAAMGDYAWSVGDRVDAWIQESWLEGVVTDKNKKDESAVTVHFPAHGETLVVRAWHLRPSVTWKNGNWIEWSRLQENKVSSHEGDTPHEKRPRLGSPAVELKGKEKAKNVDAMEPVNPEELRLLDLADNEKVFNIGKNTKNENKPHAQSIIRTGLQKEGSRVVFGVPKPGKKRKFMEVSKHYIANKSSKINAANESVKIANYLMPHRSGLRGWKSTSKHEAREKEVAESNPKTLKSGKPQSVSGRTISRKDNLLISATNDMTDHTGKTMGSVSHVKDASISHNQMEIGSYPGNGGTVEGPTLYSSLAASSDAPSSKKISGTKSERLNKGKLAPDSGKLAKIVEEKASNGNAVKSASEVTEPRRSNRRIQPTSRLLEGLQSSLIISKIPSVSHDKGHKSQNRNASKGDNHG</sequence>
<feature type="compositionally biased region" description="Basic and acidic residues" evidence="1">
    <location>
        <begin position="285"/>
        <end position="301"/>
    </location>
</feature>
<feature type="region of interest" description="Disordered" evidence="1">
    <location>
        <begin position="353"/>
        <end position="375"/>
    </location>
</feature>
<dbReference type="InterPro" id="IPR055274">
    <property type="entry name" value="SWO1"/>
</dbReference>
<feature type="compositionally biased region" description="Low complexity" evidence="1">
    <location>
        <begin position="2078"/>
        <end position="2087"/>
    </location>
</feature>
<reference evidence="3" key="1">
    <citation type="journal article" date="2023" name="Science">
        <title>Elucidation of the pathway for biosynthesis of saponin adjuvants from the soapbark tree.</title>
        <authorList>
            <person name="Reed J."/>
            <person name="Orme A."/>
            <person name="El-Demerdash A."/>
            <person name="Owen C."/>
            <person name="Martin L.B.B."/>
            <person name="Misra R.C."/>
            <person name="Kikuchi S."/>
            <person name="Rejzek M."/>
            <person name="Martin A.C."/>
            <person name="Harkess A."/>
            <person name="Leebens-Mack J."/>
            <person name="Louveau T."/>
            <person name="Stephenson M.J."/>
            <person name="Osbourn A."/>
        </authorList>
    </citation>
    <scope>NUCLEOTIDE SEQUENCE</scope>
    <source>
        <strain evidence="3">S10</strain>
    </source>
</reference>
<evidence type="ECO:0000256" key="1">
    <source>
        <dbReference type="SAM" id="MobiDB-lite"/>
    </source>
</evidence>
<evidence type="ECO:0000259" key="2">
    <source>
        <dbReference type="SMART" id="SM00743"/>
    </source>
</evidence>
<feature type="compositionally biased region" description="Basic and acidic residues" evidence="1">
    <location>
        <begin position="537"/>
        <end position="549"/>
    </location>
</feature>
<dbReference type="SMART" id="SM00743">
    <property type="entry name" value="Agenet"/>
    <property type="match status" value="2"/>
</dbReference>
<feature type="region of interest" description="Disordered" evidence="1">
    <location>
        <begin position="1595"/>
        <end position="1625"/>
    </location>
</feature>
<feature type="region of interest" description="Disordered" evidence="1">
    <location>
        <begin position="2078"/>
        <end position="2182"/>
    </location>
</feature>
<evidence type="ECO:0000313" key="3">
    <source>
        <dbReference type="EMBL" id="KAJ7952516.1"/>
    </source>
</evidence>
<dbReference type="Proteomes" id="UP001163823">
    <property type="component" value="Chromosome 10"/>
</dbReference>
<keyword evidence="4" id="KW-1185">Reference proteome</keyword>
<proteinExistence type="predicted"/>